<dbReference type="PANTHER" id="PTHR30126">
    <property type="entry name" value="HTH-TYPE TRANSCRIPTIONAL REGULATOR"/>
    <property type="match status" value="1"/>
</dbReference>
<dbReference type="Gene3D" id="3.40.190.10">
    <property type="entry name" value="Periplasmic binding protein-like II"/>
    <property type="match status" value="2"/>
</dbReference>
<dbReference type="SUPFAM" id="SSF53850">
    <property type="entry name" value="Periplasmic binding protein-like II"/>
    <property type="match status" value="1"/>
</dbReference>
<organism evidence="6 7">
    <name type="scientific">Treponema denticola SP33</name>
    <dbReference type="NCBI Taxonomy" id="999437"/>
    <lineage>
        <taxon>Bacteria</taxon>
        <taxon>Pseudomonadati</taxon>
        <taxon>Spirochaetota</taxon>
        <taxon>Spirochaetia</taxon>
        <taxon>Spirochaetales</taxon>
        <taxon>Treponemataceae</taxon>
        <taxon>Treponema</taxon>
    </lineage>
</organism>
<evidence type="ECO:0000256" key="1">
    <source>
        <dbReference type="ARBA" id="ARBA00009437"/>
    </source>
</evidence>
<dbReference type="InterPro" id="IPR047788">
    <property type="entry name" value="LysR-like_Sec_metab"/>
</dbReference>
<dbReference type="PRINTS" id="PR00039">
    <property type="entry name" value="HTHLYSR"/>
</dbReference>
<dbReference type="InterPro" id="IPR036390">
    <property type="entry name" value="WH_DNA-bd_sf"/>
</dbReference>
<name>M2B8G1_TREDN</name>
<dbReference type="Pfam" id="PF00126">
    <property type="entry name" value="HTH_1"/>
    <property type="match status" value="1"/>
</dbReference>
<dbReference type="GO" id="GO:0000976">
    <property type="term" value="F:transcription cis-regulatory region binding"/>
    <property type="evidence" value="ECO:0007669"/>
    <property type="project" value="TreeGrafter"/>
</dbReference>
<dbReference type="HOGENOM" id="CLU_039613_6_1_12"/>
<dbReference type="Proteomes" id="UP000016183">
    <property type="component" value="Unassembled WGS sequence"/>
</dbReference>
<dbReference type="InterPro" id="IPR005119">
    <property type="entry name" value="LysR_subst-bd"/>
</dbReference>
<proteinExistence type="inferred from homology"/>
<keyword evidence="4" id="KW-0804">Transcription</keyword>
<dbReference type="GO" id="GO:0003700">
    <property type="term" value="F:DNA-binding transcription factor activity"/>
    <property type="evidence" value="ECO:0007669"/>
    <property type="project" value="InterPro"/>
</dbReference>
<dbReference type="PANTHER" id="PTHR30126:SF40">
    <property type="entry name" value="HTH-TYPE TRANSCRIPTIONAL REGULATOR GLTR"/>
    <property type="match status" value="1"/>
</dbReference>
<keyword evidence="3" id="KW-0238">DNA-binding</keyword>
<gene>
    <name evidence="6" type="ORF">HMPREF9733_00827</name>
</gene>
<evidence type="ECO:0000259" key="5">
    <source>
        <dbReference type="PROSITE" id="PS50931"/>
    </source>
</evidence>
<reference evidence="6 7" key="1">
    <citation type="submission" date="2012-01" db="EMBL/GenBank/DDBJ databases">
        <title>The Genome Sequence of Treponema denticola SP33.</title>
        <authorList>
            <consortium name="The Broad Institute Genome Sequencing Platform"/>
            <person name="Earl A."/>
            <person name="Ward D."/>
            <person name="Feldgarden M."/>
            <person name="Gevers D."/>
            <person name="Blanton J.M."/>
            <person name="Fenno C.J."/>
            <person name="Baranova O.V."/>
            <person name="Mathney J."/>
            <person name="Dewhirst F.E."/>
            <person name="Izard J."/>
            <person name="Young S.K."/>
            <person name="Zeng Q."/>
            <person name="Gargeya S."/>
            <person name="Fitzgerald M."/>
            <person name="Haas B."/>
            <person name="Abouelleil A."/>
            <person name="Alvarado L."/>
            <person name="Arachchi H.M."/>
            <person name="Berlin A."/>
            <person name="Chapman S.B."/>
            <person name="Gearin G."/>
            <person name="Goldberg J."/>
            <person name="Griggs A."/>
            <person name="Gujja S."/>
            <person name="Hansen M."/>
            <person name="Heiman D."/>
            <person name="Howarth C."/>
            <person name="Larimer J."/>
            <person name="Lui A."/>
            <person name="MacDonald P.J.P."/>
            <person name="McCowen C."/>
            <person name="Montmayeur A."/>
            <person name="Murphy C."/>
            <person name="Neiman D."/>
            <person name="Pearson M."/>
            <person name="Priest M."/>
            <person name="Roberts A."/>
            <person name="Saif S."/>
            <person name="Shea T."/>
            <person name="Sisk P."/>
            <person name="Stolte C."/>
            <person name="Sykes S."/>
            <person name="Wortman J."/>
            <person name="Nusbaum C."/>
            <person name="Birren B."/>
        </authorList>
    </citation>
    <scope>NUCLEOTIDE SEQUENCE [LARGE SCALE GENOMIC DNA]</scope>
    <source>
        <strain evidence="6 7">SP33</strain>
    </source>
</reference>
<dbReference type="AlphaFoldDB" id="M2B8G1"/>
<protein>
    <recommendedName>
        <fullName evidence="5">HTH lysR-type domain-containing protein</fullName>
    </recommendedName>
</protein>
<dbReference type="NCBIfam" id="NF040786">
    <property type="entry name" value="LysR_Sec_metab"/>
    <property type="match status" value="1"/>
</dbReference>
<feature type="domain" description="HTH lysR-type" evidence="5">
    <location>
        <begin position="1"/>
        <end position="58"/>
    </location>
</feature>
<dbReference type="Pfam" id="PF03466">
    <property type="entry name" value="LysR_substrate"/>
    <property type="match status" value="1"/>
</dbReference>
<sequence length="307" mass="35170">MEFKQLEIFIKLVENLSFSTTASELNISQPTVSLTLKQLEEELDTPLFLRSTRELKLTEAGNKLYGEAKTILAERDKIIEKFIHPERKVITIGASTIPAGYLLPSIVREFKKKHPDIYIKVEEKNSLETIKKVSLNTVDIGIVGMKIEDENCEFLPIYKDEFVFITANNAYYQKLKKSNPNLKRIAEEPFIIREAGSAVKQNMELILKSQKIDLDSINISASINDTEVIKQLTAEGLGTSFISRIAVEDMVKSKKLIAFELGDVPHQYRNIYLVWNKKINYASHIKDFLNCTECFKVKKELKNFEDV</sequence>
<dbReference type="FunFam" id="1.10.10.10:FF:000001">
    <property type="entry name" value="LysR family transcriptional regulator"/>
    <property type="match status" value="1"/>
</dbReference>
<evidence type="ECO:0000256" key="3">
    <source>
        <dbReference type="ARBA" id="ARBA00023125"/>
    </source>
</evidence>
<dbReference type="InterPro" id="IPR000847">
    <property type="entry name" value="LysR_HTH_N"/>
</dbReference>
<evidence type="ECO:0000313" key="7">
    <source>
        <dbReference type="Proteomes" id="UP000016183"/>
    </source>
</evidence>
<dbReference type="EMBL" id="AGDZ01000018">
    <property type="protein sequence ID" value="EMB25695.1"/>
    <property type="molecule type" value="Genomic_DNA"/>
</dbReference>
<dbReference type="PROSITE" id="PS50931">
    <property type="entry name" value="HTH_LYSR"/>
    <property type="match status" value="1"/>
</dbReference>
<dbReference type="SUPFAM" id="SSF46785">
    <property type="entry name" value="Winged helix' DNA-binding domain"/>
    <property type="match status" value="1"/>
</dbReference>
<evidence type="ECO:0000313" key="6">
    <source>
        <dbReference type="EMBL" id="EMB25695.1"/>
    </source>
</evidence>
<dbReference type="OrthoDB" id="9803714at2"/>
<dbReference type="PATRIC" id="fig|999437.3.peg.838"/>
<comment type="similarity">
    <text evidence="1">Belongs to the LysR transcriptional regulatory family.</text>
</comment>
<accession>M2B8G1</accession>
<evidence type="ECO:0000256" key="4">
    <source>
        <dbReference type="ARBA" id="ARBA00023163"/>
    </source>
</evidence>
<evidence type="ECO:0000256" key="2">
    <source>
        <dbReference type="ARBA" id="ARBA00023015"/>
    </source>
</evidence>
<dbReference type="Gene3D" id="1.10.10.10">
    <property type="entry name" value="Winged helix-like DNA-binding domain superfamily/Winged helix DNA-binding domain"/>
    <property type="match status" value="1"/>
</dbReference>
<dbReference type="InterPro" id="IPR036388">
    <property type="entry name" value="WH-like_DNA-bd_sf"/>
</dbReference>
<keyword evidence="2" id="KW-0805">Transcription regulation</keyword>
<comment type="caution">
    <text evidence="6">The sequence shown here is derived from an EMBL/GenBank/DDBJ whole genome shotgun (WGS) entry which is preliminary data.</text>
</comment>
<dbReference type="RefSeq" id="WP_010694289.1">
    <property type="nucleotide sequence ID" value="NZ_KB442453.1"/>
</dbReference>